<accession>A0A644V8B1</accession>
<gene>
    <name evidence="1" type="ORF">SDC9_33575</name>
</gene>
<name>A0A644V8B1_9ZZZZ</name>
<dbReference type="EMBL" id="VSSQ01000241">
    <property type="protein sequence ID" value="MPL87574.1"/>
    <property type="molecule type" value="Genomic_DNA"/>
</dbReference>
<proteinExistence type="predicted"/>
<reference evidence="1" key="1">
    <citation type="submission" date="2019-08" db="EMBL/GenBank/DDBJ databases">
        <authorList>
            <person name="Kucharzyk K."/>
            <person name="Murdoch R.W."/>
            <person name="Higgins S."/>
            <person name="Loffler F."/>
        </authorList>
    </citation>
    <scope>NUCLEOTIDE SEQUENCE</scope>
</reference>
<dbReference type="AlphaFoldDB" id="A0A644V8B1"/>
<evidence type="ECO:0000313" key="1">
    <source>
        <dbReference type="EMBL" id="MPL87574.1"/>
    </source>
</evidence>
<sequence length="170" mass="18247">MSGKAKEIREAIQRISSNGNTPSAIFVAEVISSTNQDCKVRVGDLELTDVNLLSVVSEGDLLIKPVPGSMVTVIDFSRGAFRDLCVVKVDRPELIRYSHQSLAFELDGKSGKVEISGNGVSLRGLFESLSGLIKSLKVAVLAPNAPSGTITPDTLALVTEFETKFKQLLK</sequence>
<organism evidence="1">
    <name type="scientific">bioreactor metagenome</name>
    <dbReference type="NCBI Taxonomy" id="1076179"/>
    <lineage>
        <taxon>unclassified sequences</taxon>
        <taxon>metagenomes</taxon>
        <taxon>ecological metagenomes</taxon>
    </lineage>
</organism>
<comment type="caution">
    <text evidence="1">The sequence shown here is derived from an EMBL/GenBank/DDBJ whole genome shotgun (WGS) entry which is preliminary data.</text>
</comment>
<protein>
    <submittedName>
        <fullName evidence="1">Uncharacterized protein</fullName>
    </submittedName>
</protein>